<keyword evidence="2" id="KW-1185">Reference proteome</keyword>
<name>A0A3M0K7E0_HIRRU</name>
<sequence>MQSSGWDVQLWLTQGQMKMLLGMDGHWQLTGLLTQSMAQTRRRETGLTKPKGEVRRGEALDVGVKNQLGNQYIVQKEEKKGNVAHKSQDTQGV</sequence>
<dbReference type="Proteomes" id="UP000269221">
    <property type="component" value="Unassembled WGS sequence"/>
</dbReference>
<protein>
    <submittedName>
        <fullName evidence="1">Uncharacterized protein</fullName>
    </submittedName>
</protein>
<proteinExistence type="predicted"/>
<dbReference type="EMBL" id="QRBI01000116">
    <property type="protein sequence ID" value="RMC09126.1"/>
    <property type="molecule type" value="Genomic_DNA"/>
</dbReference>
<gene>
    <name evidence="1" type="ORF">DUI87_14133</name>
</gene>
<dbReference type="AlphaFoldDB" id="A0A3M0K7E0"/>
<organism evidence="1 2">
    <name type="scientific">Hirundo rustica rustica</name>
    <dbReference type="NCBI Taxonomy" id="333673"/>
    <lineage>
        <taxon>Eukaryota</taxon>
        <taxon>Metazoa</taxon>
        <taxon>Chordata</taxon>
        <taxon>Craniata</taxon>
        <taxon>Vertebrata</taxon>
        <taxon>Euteleostomi</taxon>
        <taxon>Archelosauria</taxon>
        <taxon>Archosauria</taxon>
        <taxon>Dinosauria</taxon>
        <taxon>Saurischia</taxon>
        <taxon>Theropoda</taxon>
        <taxon>Coelurosauria</taxon>
        <taxon>Aves</taxon>
        <taxon>Neognathae</taxon>
        <taxon>Neoaves</taxon>
        <taxon>Telluraves</taxon>
        <taxon>Australaves</taxon>
        <taxon>Passeriformes</taxon>
        <taxon>Sylvioidea</taxon>
        <taxon>Hirundinidae</taxon>
        <taxon>Hirundo</taxon>
    </lineage>
</organism>
<evidence type="ECO:0000313" key="1">
    <source>
        <dbReference type="EMBL" id="RMC09126.1"/>
    </source>
</evidence>
<reference evidence="1 2" key="1">
    <citation type="submission" date="2018-07" db="EMBL/GenBank/DDBJ databases">
        <title>A high quality draft genome assembly of the barn swallow (H. rustica rustica).</title>
        <authorList>
            <person name="Formenti G."/>
            <person name="Chiara M."/>
            <person name="Poveda L."/>
            <person name="Francoijs K.-J."/>
            <person name="Bonisoli-Alquati A."/>
            <person name="Canova L."/>
            <person name="Gianfranceschi L."/>
            <person name="Horner D.S."/>
            <person name="Saino N."/>
        </authorList>
    </citation>
    <scope>NUCLEOTIDE SEQUENCE [LARGE SCALE GENOMIC DNA]</scope>
    <source>
        <strain evidence="1">Chelidonia</strain>
        <tissue evidence="1">Blood</tissue>
    </source>
</reference>
<evidence type="ECO:0000313" key="2">
    <source>
        <dbReference type="Proteomes" id="UP000269221"/>
    </source>
</evidence>
<comment type="caution">
    <text evidence="1">The sequence shown here is derived from an EMBL/GenBank/DDBJ whole genome shotgun (WGS) entry which is preliminary data.</text>
</comment>
<accession>A0A3M0K7E0</accession>